<dbReference type="RefSeq" id="WP_088184630.1">
    <property type="nucleotide sequence ID" value="NZ_JABBFV010000007.1"/>
</dbReference>
<dbReference type="EMBL" id="JABBFV010000007">
    <property type="protein sequence ID" value="NML10866.1"/>
    <property type="molecule type" value="Genomic_DNA"/>
</dbReference>
<accession>A0A7X9WVW4</accession>
<dbReference type="InterPro" id="IPR021270">
    <property type="entry name" value="DUF2849"/>
</dbReference>
<sequence length="98" mass="10541">MKILTGNDLVSGDVIWWAGDGWSRQVGDSADVGERGDDLARTEEAALRVVGAYVIDATVSDDGVRPAHIKDRIRALGPTVRPDLMLKPNDADAGNWVI</sequence>
<reference evidence="1 2" key="1">
    <citation type="submission" date="2020-04" db="EMBL/GenBank/DDBJ databases">
        <title>Sphingobium sp. AR-3-1 isolated from Arctic soil.</title>
        <authorList>
            <person name="Dahal R.H."/>
            <person name="Chaudhary D.K."/>
        </authorList>
    </citation>
    <scope>NUCLEOTIDE SEQUENCE [LARGE SCALE GENOMIC DNA]</scope>
    <source>
        <strain evidence="1 2">AR-3-1</strain>
    </source>
</reference>
<name>A0A7X9WVW4_9SPHN</name>
<evidence type="ECO:0000313" key="1">
    <source>
        <dbReference type="EMBL" id="NML10866.1"/>
    </source>
</evidence>
<dbReference type="Pfam" id="PF11011">
    <property type="entry name" value="DUF2849"/>
    <property type="match status" value="1"/>
</dbReference>
<keyword evidence="2" id="KW-1185">Reference proteome</keyword>
<comment type="caution">
    <text evidence="1">The sequence shown here is derived from an EMBL/GenBank/DDBJ whole genome shotgun (WGS) entry which is preliminary data.</text>
</comment>
<proteinExistence type="predicted"/>
<protein>
    <submittedName>
        <fullName evidence="1">DUF2849 domain-containing protein</fullName>
    </submittedName>
</protein>
<dbReference type="Proteomes" id="UP000519023">
    <property type="component" value="Unassembled WGS sequence"/>
</dbReference>
<evidence type="ECO:0000313" key="2">
    <source>
        <dbReference type="Proteomes" id="UP000519023"/>
    </source>
</evidence>
<gene>
    <name evidence="1" type="ORF">HHL08_12050</name>
</gene>
<dbReference type="AlphaFoldDB" id="A0A7X9WVW4"/>
<organism evidence="1 2">
    <name type="scientific">Sphingobium psychrophilum</name>
    <dbReference type="NCBI Taxonomy" id="2728834"/>
    <lineage>
        <taxon>Bacteria</taxon>
        <taxon>Pseudomonadati</taxon>
        <taxon>Pseudomonadota</taxon>
        <taxon>Alphaproteobacteria</taxon>
        <taxon>Sphingomonadales</taxon>
        <taxon>Sphingomonadaceae</taxon>
        <taxon>Sphingobium</taxon>
    </lineage>
</organism>